<dbReference type="Proteomes" id="UP001597119">
    <property type="component" value="Unassembled WGS sequence"/>
</dbReference>
<comment type="caution">
    <text evidence="1">The sequence shown here is derived from an EMBL/GenBank/DDBJ whole genome shotgun (WGS) entry which is preliminary data.</text>
</comment>
<evidence type="ECO:0000313" key="2">
    <source>
        <dbReference type="Proteomes" id="UP001597119"/>
    </source>
</evidence>
<evidence type="ECO:0000313" key="1">
    <source>
        <dbReference type="EMBL" id="MFD1588711.1"/>
    </source>
</evidence>
<sequence length="54" mass="6337">MSNSTRLPVVLRGEMADRFLEIKEEIEAETGHEVNRTRVVSEMMRDWGGRSHHR</sequence>
<reference evidence="1 2" key="1">
    <citation type="journal article" date="2019" name="Int. J. Syst. Evol. Microbiol.">
        <title>The Global Catalogue of Microorganisms (GCM) 10K type strain sequencing project: providing services to taxonomists for standard genome sequencing and annotation.</title>
        <authorList>
            <consortium name="The Broad Institute Genomics Platform"/>
            <consortium name="The Broad Institute Genome Sequencing Center for Infectious Disease"/>
            <person name="Wu L."/>
            <person name="Ma J."/>
        </authorList>
    </citation>
    <scope>NUCLEOTIDE SEQUENCE [LARGE SCALE GENOMIC DNA]</scope>
    <source>
        <strain evidence="1 2">CGMCC 1.12125</strain>
    </source>
</reference>
<proteinExistence type="predicted"/>
<keyword evidence="2" id="KW-1185">Reference proteome</keyword>
<dbReference type="RefSeq" id="WP_247378367.1">
    <property type="nucleotide sequence ID" value="NZ_JALLGV010000005.1"/>
</dbReference>
<organism evidence="1 2">
    <name type="scientific">Halorientalis brevis</name>
    <dbReference type="NCBI Taxonomy" id="1126241"/>
    <lineage>
        <taxon>Archaea</taxon>
        <taxon>Methanobacteriati</taxon>
        <taxon>Methanobacteriota</taxon>
        <taxon>Stenosarchaea group</taxon>
        <taxon>Halobacteria</taxon>
        <taxon>Halobacteriales</taxon>
        <taxon>Haloarculaceae</taxon>
        <taxon>Halorientalis</taxon>
    </lineage>
</organism>
<protein>
    <submittedName>
        <fullName evidence="1">Uncharacterized protein</fullName>
    </submittedName>
</protein>
<dbReference type="EMBL" id="JBHUDJ010000014">
    <property type="protein sequence ID" value="MFD1588711.1"/>
    <property type="molecule type" value="Genomic_DNA"/>
</dbReference>
<gene>
    <name evidence="1" type="ORF">ACFR9U_17165</name>
</gene>
<dbReference type="AlphaFoldDB" id="A0ABD6CFA0"/>
<name>A0ABD6CFA0_9EURY</name>
<accession>A0ABD6CFA0</accession>